<reference evidence="1" key="1">
    <citation type="journal article" date="2022" name="bioRxiv">
        <title>Sequencing and chromosome-scale assembly of the giantPleurodeles waltlgenome.</title>
        <authorList>
            <person name="Brown T."/>
            <person name="Elewa A."/>
            <person name="Iarovenko S."/>
            <person name="Subramanian E."/>
            <person name="Araus A.J."/>
            <person name="Petzold A."/>
            <person name="Susuki M."/>
            <person name="Suzuki K.-i.T."/>
            <person name="Hayashi T."/>
            <person name="Toyoda A."/>
            <person name="Oliveira C."/>
            <person name="Osipova E."/>
            <person name="Leigh N.D."/>
            <person name="Simon A."/>
            <person name="Yun M.H."/>
        </authorList>
    </citation>
    <scope>NUCLEOTIDE SEQUENCE</scope>
    <source>
        <strain evidence="1">20211129_DDA</strain>
        <tissue evidence="1">Liver</tissue>
    </source>
</reference>
<gene>
    <name evidence="1" type="ORF">NDU88_006467</name>
</gene>
<keyword evidence="2" id="KW-1185">Reference proteome</keyword>
<organism evidence="1 2">
    <name type="scientific">Pleurodeles waltl</name>
    <name type="common">Iberian ribbed newt</name>
    <dbReference type="NCBI Taxonomy" id="8319"/>
    <lineage>
        <taxon>Eukaryota</taxon>
        <taxon>Metazoa</taxon>
        <taxon>Chordata</taxon>
        <taxon>Craniata</taxon>
        <taxon>Vertebrata</taxon>
        <taxon>Euteleostomi</taxon>
        <taxon>Amphibia</taxon>
        <taxon>Batrachia</taxon>
        <taxon>Caudata</taxon>
        <taxon>Salamandroidea</taxon>
        <taxon>Salamandridae</taxon>
        <taxon>Pleurodelinae</taxon>
        <taxon>Pleurodeles</taxon>
    </lineage>
</organism>
<evidence type="ECO:0000313" key="2">
    <source>
        <dbReference type="Proteomes" id="UP001066276"/>
    </source>
</evidence>
<sequence>MIGLEEKWALVPEDKKADAAWVVALEEERAGLILEDKKATWASQERQALIALEEMRLTAVEKATVALAAKENGPPTGEKSENPLGPQAFERVSIYSWNEEGRNLGGKKPFDSGRCFDC</sequence>
<comment type="caution">
    <text evidence="1">The sequence shown here is derived from an EMBL/GenBank/DDBJ whole genome shotgun (WGS) entry which is preliminary data.</text>
</comment>
<evidence type="ECO:0000313" key="1">
    <source>
        <dbReference type="EMBL" id="KAJ1211106.1"/>
    </source>
</evidence>
<dbReference type="AlphaFoldDB" id="A0AAV7WEL0"/>
<accession>A0AAV7WEL0</accession>
<name>A0AAV7WEL0_PLEWA</name>
<dbReference type="Proteomes" id="UP001066276">
    <property type="component" value="Chromosome 1_2"/>
</dbReference>
<dbReference type="EMBL" id="JANPWB010000002">
    <property type="protein sequence ID" value="KAJ1211106.1"/>
    <property type="molecule type" value="Genomic_DNA"/>
</dbReference>
<protein>
    <submittedName>
        <fullName evidence="1">Uncharacterized protein</fullName>
    </submittedName>
</protein>
<proteinExistence type="predicted"/>